<feature type="compositionally biased region" description="Basic and acidic residues" evidence="1">
    <location>
        <begin position="96"/>
        <end position="105"/>
    </location>
</feature>
<reference evidence="2" key="1">
    <citation type="submission" date="2021-01" db="EMBL/GenBank/DDBJ databases">
        <authorList>
            <person name="Kaushik A."/>
        </authorList>
    </citation>
    <scope>NUCLEOTIDE SEQUENCE</scope>
    <source>
        <strain evidence="2">Type strain: AG8-Rh-89/</strain>
    </source>
</reference>
<comment type="caution">
    <text evidence="2">The sequence shown here is derived from an EMBL/GenBank/DDBJ whole genome shotgun (WGS) entry which is preliminary data.</text>
</comment>
<name>A0A8H3D441_9AGAM</name>
<proteinExistence type="predicted"/>
<dbReference type="Proteomes" id="UP000663850">
    <property type="component" value="Unassembled WGS sequence"/>
</dbReference>
<accession>A0A8H3D441</accession>
<protein>
    <submittedName>
        <fullName evidence="2">Uncharacterized protein</fullName>
    </submittedName>
</protein>
<feature type="compositionally biased region" description="Polar residues" evidence="1">
    <location>
        <begin position="35"/>
        <end position="53"/>
    </location>
</feature>
<evidence type="ECO:0000313" key="3">
    <source>
        <dbReference type="Proteomes" id="UP000663850"/>
    </source>
</evidence>
<evidence type="ECO:0000256" key="1">
    <source>
        <dbReference type="SAM" id="MobiDB-lite"/>
    </source>
</evidence>
<feature type="compositionally biased region" description="Low complexity" evidence="1">
    <location>
        <begin position="72"/>
        <end position="94"/>
    </location>
</feature>
<sequence length="346" mass="38638">MPIQSKPCQPCHTGNRRADTISSSSAYTSSDNSLGRVQQSKDLTGSRNRSATVSGYSYPPASPPGDIESTKSSPRTSVPSPAPSSSGSSSSGKSVRWWDDPDEQGRISPGHSVGSPKGPCKPVLKYRKLHLANMPSLFDENTPIVTASAAIDSVLCDLVNCIKNFKCPSELDFTANTESLMVLAKVEKNKPFIGQLRKLGKLANKLAEVPTHDNTRLMDRHKATSTTIGRALTRMQDVQIKLYVKTRICVESFVYPVELDFPEDSKGGLVLLKTEKNKPFIDQLQNLSLLRGRLNNIPEHDDEQLKRKRWDICVVIKGNLDKMKEHQVRLHYRQLTKAYQERHIWR</sequence>
<gene>
    <name evidence="2" type="ORF">RDB_LOCUS104282</name>
</gene>
<feature type="region of interest" description="Disordered" evidence="1">
    <location>
        <begin position="1"/>
        <end position="119"/>
    </location>
</feature>
<dbReference type="EMBL" id="CAJMWZ010005641">
    <property type="protein sequence ID" value="CAE6508986.1"/>
    <property type="molecule type" value="Genomic_DNA"/>
</dbReference>
<organism evidence="2 3">
    <name type="scientific">Rhizoctonia solani</name>
    <dbReference type="NCBI Taxonomy" id="456999"/>
    <lineage>
        <taxon>Eukaryota</taxon>
        <taxon>Fungi</taxon>
        <taxon>Dikarya</taxon>
        <taxon>Basidiomycota</taxon>
        <taxon>Agaricomycotina</taxon>
        <taxon>Agaricomycetes</taxon>
        <taxon>Cantharellales</taxon>
        <taxon>Ceratobasidiaceae</taxon>
        <taxon>Rhizoctonia</taxon>
    </lineage>
</organism>
<evidence type="ECO:0000313" key="2">
    <source>
        <dbReference type="EMBL" id="CAE6508986.1"/>
    </source>
</evidence>
<feature type="compositionally biased region" description="Low complexity" evidence="1">
    <location>
        <begin position="22"/>
        <end position="33"/>
    </location>
</feature>
<dbReference type="AlphaFoldDB" id="A0A8H3D441"/>